<dbReference type="SUPFAM" id="SSF55811">
    <property type="entry name" value="Nudix"/>
    <property type="match status" value="1"/>
</dbReference>
<evidence type="ECO:0000256" key="7">
    <source>
        <dbReference type="SAM" id="MobiDB-lite"/>
    </source>
</evidence>
<proteinExistence type="predicted"/>
<dbReference type="CDD" id="cd18870">
    <property type="entry name" value="NUDIX_AcylCoAdiphos_Nudt19"/>
    <property type="match status" value="1"/>
</dbReference>
<evidence type="ECO:0000256" key="6">
    <source>
        <dbReference type="ARBA" id="ARBA00023211"/>
    </source>
</evidence>
<evidence type="ECO:0000256" key="1">
    <source>
        <dbReference type="ARBA" id="ARBA00001936"/>
    </source>
</evidence>
<gene>
    <name evidence="9" type="ORF">BN1051_02637</name>
</gene>
<dbReference type="GO" id="GO:0046872">
    <property type="term" value="F:metal ion binding"/>
    <property type="evidence" value="ECO:0007669"/>
    <property type="project" value="UniProtKB-KW"/>
</dbReference>
<dbReference type="PATRIC" id="fig|1461584.3.peg.2611"/>
<accession>A0A078MSL5</accession>
<name>A0A078MSL5_9MICC</name>
<dbReference type="InterPro" id="IPR000086">
    <property type="entry name" value="NUDIX_hydrolase_dom"/>
</dbReference>
<reference evidence="9" key="1">
    <citation type="submission" date="2014-07" db="EMBL/GenBank/DDBJ databases">
        <authorList>
            <person name="Urmite Genomes Urmite Genomes"/>
        </authorList>
    </citation>
    <scope>NUCLEOTIDE SEQUENCE</scope>
    <source>
        <strain evidence="9">11W110_air</strain>
    </source>
</reference>
<dbReference type="PANTHER" id="PTHR12318:SF0">
    <property type="entry name" value="ACYL-COENZYME A DIPHOSPHATASE NUDT19"/>
    <property type="match status" value="1"/>
</dbReference>
<dbReference type="Pfam" id="PF00293">
    <property type="entry name" value="NUDIX"/>
    <property type="match status" value="1"/>
</dbReference>
<comment type="cofactor">
    <cofactor evidence="2">
        <name>Mg(2+)</name>
        <dbReference type="ChEBI" id="CHEBI:18420"/>
    </cofactor>
</comment>
<dbReference type="PANTHER" id="PTHR12318">
    <property type="entry name" value="TESTOSTERONE-REGULATED PROTEIN RP2"/>
    <property type="match status" value="1"/>
</dbReference>
<sequence>MELHGYAATVVLLRDGADGLETLLLQRPSRRGSFAGAWVFPGGLVDPDDHAPQPDGADPVADPLASGGSADAATDAATAAAVRRAGVRETEEETGLLLDPAALVPLSCWIPPAEVPRRYRTWFFLAPAPEGRVRLSPDEHVDSAWLAPAEALDRHRRAELELVTPTWVTLHHLAAFGSAEEALRAATAAAPETFISRQHPGDAPGTAMVIWQDDAAYPGAPGTAPAARHRLVMDGRNWTYERTPA</sequence>
<evidence type="ECO:0000256" key="3">
    <source>
        <dbReference type="ARBA" id="ARBA00022723"/>
    </source>
</evidence>
<dbReference type="AlphaFoldDB" id="A0A078MSL5"/>
<dbReference type="InterPro" id="IPR039121">
    <property type="entry name" value="NUDT19"/>
</dbReference>
<protein>
    <submittedName>
        <fullName evidence="9">NUDIX domain protein</fullName>
    </submittedName>
</protein>
<evidence type="ECO:0000313" key="9">
    <source>
        <dbReference type="EMBL" id="CEA09270.1"/>
    </source>
</evidence>
<dbReference type="EMBL" id="LN483072">
    <property type="protein sequence ID" value="CEA09270.1"/>
    <property type="molecule type" value="Genomic_DNA"/>
</dbReference>
<evidence type="ECO:0000256" key="4">
    <source>
        <dbReference type="ARBA" id="ARBA00022801"/>
    </source>
</evidence>
<keyword evidence="5" id="KW-0460">Magnesium</keyword>
<keyword evidence="4" id="KW-0378">Hydrolase</keyword>
<evidence type="ECO:0000256" key="2">
    <source>
        <dbReference type="ARBA" id="ARBA00001946"/>
    </source>
</evidence>
<feature type="region of interest" description="Disordered" evidence="7">
    <location>
        <begin position="45"/>
        <end position="73"/>
    </location>
</feature>
<dbReference type="Gene3D" id="3.90.79.10">
    <property type="entry name" value="Nucleoside Triphosphate Pyrophosphohydrolase"/>
    <property type="match status" value="2"/>
</dbReference>
<comment type="cofactor">
    <cofactor evidence="1">
        <name>Mn(2+)</name>
        <dbReference type="ChEBI" id="CHEBI:29035"/>
    </cofactor>
</comment>
<dbReference type="PROSITE" id="PS51462">
    <property type="entry name" value="NUDIX"/>
    <property type="match status" value="1"/>
</dbReference>
<dbReference type="GO" id="GO:0016818">
    <property type="term" value="F:hydrolase activity, acting on acid anhydrides, in phosphorus-containing anhydrides"/>
    <property type="evidence" value="ECO:0007669"/>
    <property type="project" value="InterPro"/>
</dbReference>
<keyword evidence="3" id="KW-0479">Metal-binding</keyword>
<evidence type="ECO:0000259" key="8">
    <source>
        <dbReference type="PROSITE" id="PS51462"/>
    </source>
</evidence>
<feature type="domain" description="Nudix hydrolase" evidence="8">
    <location>
        <begin position="3"/>
        <end position="169"/>
    </location>
</feature>
<organism evidence="9">
    <name type="scientific">Arthrobacter saudimassiliensis</name>
    <dbReference type="NCBI Taxonomy" id="1461584"/>
    <lineage>
        <taxon>Bacteria</taxon>
        <taxon>Bacillati</taxon>
        <taxon>Actinomycetota</taxon>
        <taxon>Actinomycetes</taxon>
        <taxon>Micrococcales</taxon>
        <taxon>Micrococcaceae</taxon>
        <taxon>Arthrobacter</taxon>
    </lineage>
</organism>
<dbReference type="InterPro" id="IPR015797">
    <property type="entry name" value="NUDIX_hydrolase-like_dom_sf"/>
</dbReference>
<evidence type="ECO:0000256" key="5">
    <source>
        <dbReference type="ARBA" id="ARBA00022842"/>
    </source>
</evidence>
<keyword evidence="6" id="KW-0464">Manganese</keyword>